<dbReference type="SUPFAM" id="SSF55729">
    <property type="entry name" value="Acyl-CoA N-acyltransferases (Nat)"/>
    <property type="match status" value="2"/>
</dbReference>
<dbReference type="InterPro" id="IPR016181">
    <property type="entry name" value="Acyl_CoA_acyltransferase"/>
</dbReference>
<organism evidence="1 2">
    <name type="scientific">Aphidius gifuensis</name>
    <name type="common">Parasitoid wasp</name>
    <dbReference type="NCBI Taxonomy" id="684658"/>
    <lineage>
        <taxon>Eukaryota</taxon>
        <taxon>Metazoa</taxon>
        <taxon>Ecdysozoa</taxon>
        <taxon>Arthropoda</taxon>
        <taxon>Hexapoda</taxon>
        <taxon>Insecta</taxon>
        <taxon>Pterygota</taxon>
        <taxon>Neoptera</taxon>
        <taxon>Endopterygota</taxon>
        <taxon>Hymenoptera</taxon>
        <taxon>Apocrita</taxon>
        <taxon>Ichneumonoidea</taxon>
        <taxon>Braconidae</taxon>
        <taxon>Aphidiinae</taxon>
        <taxon>Aphidius</taxon>
    </lineage>
</organism>
<reference evidence="1 2" key="1">
    <citation type="submission" date="2020-08" db="EMBL/GenBank/DDBJ databases">
        <title>Aphidius gifuensis genome sequencing and assembly.</title>
        <authorList>
            <person name="Du Z."/>
        </authorList>
    </citation>
    <scope>NUCLEOTIDE SEQUENCE [LARGE SCALE GENOMIC DNA]</scope>
    <source>
        <strain evidence="1">YNYX2018</strain>
        <tissue evidence="1">Adults</tissue>
    </source>
</reference>
<name>A0A835CKL2_APHGI</name>
<comment type="caution">
    <text evidence="1">The sequence shown here is derived from an EMBL/GenBank/DDBJ whole genome shotgun (WGS) entry which is preliminary data.</text>
</comment>
<evidence type="ECO:0000313" key="2">
    <source>
        <dbReference type="Proteomes" id="UP000639338"/>
    </source>
</evidence>
<keyword evidence="2" id="KW-1185">Reference proteome</keyword>
<evidence type="ECO:0008006" key="3">
    <source>
        <dbReference type="Google" id="ProtNLM"/>
    </source>
</evidence>
<dbReference type="Proteomes" id="UP000639338">
    <property type="component" value="Unassembled WGS sequence"/>
</dbReference>
<proteinExistence type="predicted"/>
<sequence length="505" mass="57092">MSNQEKMPSYRPWGSTEDGQIEFESLTSDTLEGALDLLRDSFYPDENIARGSEVALDNDAVEELNKLAIDAARDGVSVVAIDISSGQVVGVAFNKIQVQSKPNEKSAFEIFSENCKYKSSKALVDFMSEVDSKIDLFKHYNANCLLEIMFLGVLRSHRRRRIAELLVSASIEIGKQLKNGQSVKTPVVINNDSSISNFNSIPNIVSAIMTSNYSQKIAEKLGFDSLVEVKYIDYIYHDKTYQERIGDTHHTSHTPSLTKYFFKMFKSDTKDAPFGSIEYCLLTDDKIQQALDIQQRSMETENVAIGVGLYEENGAPETMKIIFEQVIKDKCTIVAVDTKIDKVVAVAFNKIHTNLIDNNVDPLSDIVKNYIKQRSCLALIEFLDEVESHVDLFKKYNTQTIMEIFYVGTDPNYRGFRIGQGVVEASLEFAKNMAVNDNDKFYKYIPDVAFGVFTSNYSQKIAKNLNFDFIYDVNYGDFEYWGKTMADRIGNEHKTAKLAAINLKI</sequence>
<dbReference type="EMBL" id="JACMRX010000006">
    <property type="protein sequence ID" value="KAF7987899.1"/>
    <property type="molecule type" value="Genomic_DNA"/>
</dbReference>
<accession>A0A835CKL2</accession>
<dbReference type="OrthoDB" id="8191594at2759"/>
<gene>
    <name evidence="1" type="ORF">HCN44_003762</name>
</gene>
<evidence type="ECO:0000313" key="1">
    <source>
        <dbReference type="EMBL" id="KAF7987899.1"/>
    </source>
</evidence>
<protein>
    <recommendedName>
        <fullName evidence="3">N-acetyltransferase domain-containing protein</fullName>
    </recommendedName>
</protein>
<dbReference type="GO" id="GO:0008080">
    <property type="term" value="F:N-acetyltransferase activity"/>
    <property type="evidence" value="ECO:0007669"/>
    <property type="project" value="TreeGrafter"/>
</dbReference>
<dbReference type="AlphaFoldDB" id="A0A835CKL2"/>
<dbReference type="PANTHER" id="PTHR20905:SF28">
    <property type="entry name" value="GH28833P-RELATED"/>
    <property type="match status" value="1"/>
</dbReference>
<dbReference type="Gene3D" id="3.40.630.30">
    <property type="match status" value="2"/>
</dbReference>
<dbReference type="PANTHER" id="PTHR20905">
    <property type="entry name" value="N-ACETYLTRANSFERASE-RELATED"/>
    <property type="match status" value="1"/>
</dbReference>